<keyword evidence="11" id="KW-1185">Reference proteome</keyword>
<keyword evidence="3 7" id="KW-0547">Nucleotide-binding</keyword>
<feature type="domain" description="Clp R" evidence="9">
    <location>
        <begin position="1"/>
        <end position="154"/>
    </location>
</feature>
<dbReference type="Pfam" id="PF17871">
    <property type="entry name" value="AAA_lid_9"/>
    <property type="match status" value="1"/>
</dbReference>
<evidence type="ECO:0000256" key="7">
    <source>
        <dbReference type="RuleBase" id="RU004432"/>
    </source>
</evidence>
<dbReference type="GO" id="GO:0070370">
    <property type="term" value="P:cellular heat acclimation"/>
    <property type="evidence" value="ECO:0007669"/>
    <property type="project" value="TreeGrafter"/>
</dbReference>
<dbReference type="EMBL" id="CP064815">
    <property type="protein sequence ID" value="QPG76623.1"/>
    <property type="molecule type" value="Genomic_DNA"/>
</dbReference>
<dbReference type="CDD" id="cd00009">
    <property type="entry name" value="AAA"/>
    <property type="match status" value="1"/>
</dbReference>
<dbReference type="SUPFAM" id="SSF81923">
    <property type="entry name" value="Double Clp-N motif"/>
    <property type="match status" value="1"/>
</dbReference>
<evidence type="ECO:0000256" key="1">
    <source>
        <dbReference type="ARBA" id="ARBA00008675"/>
    </source>
</evidence>
<protein>
    <recommendedName>
        <fullName evidence="9">Clp R domain-containing protein</fullName>
    </recommendedName>
</protein>
<dbReference type="GO" id="GO:0051082">
    <property type="term" value="F:unfolded protein binding"/>
    <property type="evidence" value="ECO:0007669"/>
    <property type="project" value="TreeGrafter"/>
</dbReference>
<dbReference type="Pfam" id="PF10431">
    <property type="entry name" value="ClpB_D2-small"/>
    <property type="match status" value="1"/>
</dbReference>
<dbReference type="InterPro" id="IPR028299">
    <property type="entry name" value="ClpA/B_CS2"/>
</dbReference>
<dbReference type="RefSeq" id="XP_038780188.1">
    <property type="nucleotide sequence ID" value="XM_038924260.1"/>
</dbReference>
<dbReference type="OrthoDB" id="47330at2759"/>
<dbReference type="InterPro" id="IPR018368">
    <property type="entry name" value="ClpA/B_CS1"/>
</dbReference>
<dbReference type="PROSITE" id="PS00870">
    <property type="entry name" value="CLPAB_1"/>
    <property type="match status" value="1"/>
</dbReference>
<dbReference type="PANTHER" id="PTHR11638:SF18">
    <property type="entry name" value="HEAT SHOCK PROTEIN 104"/>
    <property type="match status" value="1"/>
</dbReference>
<dbReference type="KEGG" id="bnn:FOA43_004015"/>
<evidence type="ECO:0000256" key="6">
    <source>
        <dbReference type="PROSITE-ProRule" id="PRU01251"/>
    </source>
</evidence>
<organism evidence="10 11">
    <name type="scientific">Eeniella nana</name>
    <name type="common">Yeast</name>
    <name type="synonym">Brettanomyces nanus</name>
    <dbReference type="NCBI Taxonomy" id="13502"/>
    <lineage>
        <taxon>Eukaryota</taxon>
        <taxon>Fungi</taxon>
        <taxon>Dikarya</taxon>
        <taxon>Ascomycota</taxon>
        <taxon>Saccharomycotina</taxon>
        <taxon>Pichiomycetes</taxon>
        <taxon>Pichiales</taxon>
        <taxon>Pichiaceae</taxon>
        <taxon>Brettanomyces</taxon>
    </lineage>
</organism>
<dbReference type="InterPro" id="IPR050130">
    <property type="entry name" value="ClpA_ClpB"/>
</dbReference>
<dbReference type="InterPro" id="IPR003593">
    <property type="entry name" value="AAA+_ATPase"/>
</dbReference>
<dbReference type="InterPro" id="IPR004176">
    <property type="entry name" value="Clp_R_N"/>
</dbReference>
<dbReference type="Pfam" id="PF02861">
    <property type="entry name" value="Clp_N"/>
    <property type="match status" value="1"/>
</dbReference>
<dbReference type="InterPro" id="IPR001270">
    <property type="entry name" value="ClpA/B"/>
</dbReference>
<dbReference type="InterPro" id="IPR036628">
    <property type="entry name" value="Clp_N_dom_sf"/>
</dbReference>
<reference evidence="10" key="1">
    <citation type="submission" date="2020-10" db="EMBL/GenBank/DDBJ databases">
        <authorList>
            <person name="Roach M.J.R."/>
        </authorList>
    </citation>
    <scope>NUCLEOTIDE SEQUENCE</scope>
    <source>
        <strain evidence="10">CBS 1945</strain>
    </source>
</reference>
<dbReference type="GO" id="GO:0051087">
    <property type="term" value="F:protein-folding chaperone binding"/>
    <property type="evidence" value="ECO:0007669"/>
    <property type="project" value="TreeGrafter"/>
</dbReference>
<dbReference type="GO" id="GO:0016887">
    <property type="term" value="F:ATP hydrolysis activity"/>
    <property type="evidence" value="ECO:0007669"/>
    <property type="project" value="InterPro"/>
</dbReference>
<evidence type="ECO:0000256" key="4">
    <source>
        <dbReference type="ARBA" id="ARBA00022840"/>
    </source>
</evidence>
<dbReference type="CDD" id="cd19499">
    <property type="entry name" value="RecA-like_ClpB_Hsp104-like"/>
    <property type="match status" value="1"/>
</dbReference>
<evidence type="ECO:0000256" key="2">
    <source>
        <dbReference type="ARBA" id="ARBA00022737"/>
    </source>
</evidence>
<dbReference type="InterPro" id="IPR003959">
    <property type="entry name" value="ATPase_AAA_core"/>
</dbReference>
<dbReference type="Gene3D" id="1.10.8.60">
    <property type="match status" value="1"/>
</dbReference>
<dbReference type="Pfam" id="PF00004">
    <property type="entry name" value="AAA"/>
    <property type="match status" value="1"/>
</dbReference>
<dbReference type="PROSITE" id="PS00871">
    <property type="entry name" value="CLPAB_2"/>
    <property type="match status" value="1"/>
</dbReference>
<dbReference type="InterPro" id="IPR041546">
    <property type="entry name" value="ClpA/ClpB_AAA_lid"/>
</dbReference>
<dbReference type="AlphaFoldDB" id="A0A875S6R4"/>
<dbReference type="GeneID" id="62197415"/>
<proteinExistence type="inferred from homology"/>
<dbReference type="FunFam" id="3.40.50.300:FF:000120">
    <property type="entry name" value="ATP-dependent chaperone ClpB"/>
    <property type="match status" value="1"/>
</dbReference>
<dbReference type="PROSITE" id="PS51903">
    <property type="entry name" value="CLP_R"/>
    <property type="match status" value="1"/>
</dbReference>
<feature type="coiled-coil region" evidence="8">
    <location>
        <begin position="418"/>
        <end position="534"/>
    </location>
</feature>
<accession>A0A875S6R4</accession>
<evidence type="ECO:0000256" key="3">
    <source>
        <dbReference type="ARBA" id="ARBA00022741"/>
    </source>
</evidence>
<keyword evidence="2 6" id="KW-0677">Repeat</keyword>
<keyword evidence="5 7" id="KW-0143">Chaperone</keyword>
<comment type="similarity">
    <text evidence="1 7">Belongs to the ClpA/ClpB family.</text>
</comment>
<evidence type="ECO:0000256" key="8">
    <source>
        <dbReference type="SAM" id="Coils"/>
    </source>
</evidence>
<dbReference type="SMART" id="SM01086">
    <property type="entry name" value="ClpB_D2-small"/>
    <property type="match status" value="1"/>
</dbReference>
<dbReference type="Gene3D" id="3.40.50.300">
    <property type="entry name" value="P-loop containing nucleotide triphosphate hydrolases"/>
    <property type="match status" value="3"/>
</dbReference>
<dbReference type="PANTHER" id="PTHR11638">
    <property type="entry name" value="ATP-DEPENDENT CLP PROTEASE"/>
    <property type="match status" value="1"/>
</dbReference>
<dbReference type="InterPro" id="IPR027417">
    <property type="entry name" value="P-loop_NTPase"/>
</dbReference>
<evidence type="ECO:0000256" key="5">
    <source>
        <dbReference type="ARBA" id="ARBA00023186"/>
    </source>
</evidence>
<dbReference type="GO" id="GO:0043335">
    <property type="term" value="P:protein unfolding"/>
    <property type="evidence" value="ECO:0007669"/>
    <property type="project" value="TreeGrafter"/>
</dbReference>
<dbReference type="SMART" id="SM00382">
    <property type="entry name" value="AAA"/>
    <property type="match status" value="2"/>
</dbReference>
<keyword evidence="8" id="KW-0175">Coiled coil</keyword>
<dbReference type="GO" id="GO:0042026">
    <property type="term" value="P:protein refolding"/>
    <property type="evidence" value="ECO:0007669"/>
    <property type="project" value="TreeGrafter"/>
</dbReference>
<dbReference type="InterPro" id="IPR019489">
    <property type="entry name" value="Clp_ATPase_C"/>
</dbReference>
<dbReference type="Pfam" id="PF07724">
    <property type="entry name" value="AAA_2"/>
    <property type="match status" value="1"/>
</dbReference>
<dbReference type="Proteomes" id="UP000662931">
    <property type="component" value="Chromosome 4"/>
</dbReference>
<dbReference type="FunFam" id="3.40.50.300:FF:000010">
    <property type="entry name" value="Chaperone clpB 1, putative"/>
    <property type="match status" value="1"/>
</dbReference>
<dbReference type="FunFam" id="3.40.50.300:FF:000025">
    <property type="entry name" value="ATP-dependent Clp protease subunit"/>
    <property type="match status" value="1"/>
</dbReference>
<keyword evidence="4 7" id="KW-0067">ATP-binding</keyword>
<gene>
    <name evidence="10" type="ORF">FOA43_004015</name>
</gene>
<name>A0A875S6R4_EENNA</name>
<dbReference type="SUPFAM" id="SSF52540">
    <property type="entry name" value="P-loop containing nucleoside triphosphate hydrolases"/>
    <property type="match status" value="2"/>
</dbReference>
<dbReference type="PRINTS" id="PR00300">
    <property type="entry name" value="CLPPROTEASEA"/>
</dbReference>
<evidence type="ECO:0000313" key="10">
    <source>
        <dbReference type="EMBL" id="QPG76623.1"/>
    </source>
</evidence>
<evidence type="ECO:0000259" key="9">
    <source>
        <dbReference type="PROSITE" id="PS51903"/>
    </source>
</evidence>
<dbReference type="Gene3D" id="1.10.1780.10">
    <property type="entry name" value="Clp, N-terminal domain"/>
    <property type="match status" value="1"/>
</dbReference>
<evidence type="ECO:0000313" key="11">
    <source>
        <dbReference type="Proteomes" id="UP000662931"/>
    </source>
</evidence>
<dbReference type="GO" id="GO:0005524">
    <property type="term" value="F:ATP binding"/>
    <property type="evidence" value="ECO:0007669"/>
    <property type="project" value="UniProtKB-KW"/>
</dbReference>
<sequence>MDSSNFTDKALEIITHAQTLCQQNSNPQLVPLHILAAMTPSNVIGEDKQASSVYLKSIIEGSRFEWTPFERTINRHLVKLPSVQGSNAEATMSGSAAQIIKNAEKIKNLQKDTYIGQDHILLALLDDSTVKQICQECVINPETLKTEVTTMRAGSKIDSRQADTSEASEFLKKYASDMTELARAGKIDPVIGREEEIRRTIRVLARRTKSNPCLIGDPGVGKTSIVEGVAQRIVDGDVPHILQNCKLYALDLGSLKAGAKYQGEFEERIKGVLNDIEKSKTLIILFIDEIHMLMGDGKSDAANLLKPALARGNFHCIGATTVTEYRKYIEKDGAFERRFQRVDVREPTVEETTAILRGLQPRYEIHHGVRILDSALVTAAQLASRYLTYRKLPDSAVDLIDESAAGVAVARDSKPEELDSRERQLQLVDVEIKALERDKDADASTKDRLAQAHKKKQELTEEITPLREKYKQEMAGHEQLTAAKRKLDELEIKAQDAERRHDSSQIADLRMFAIPDVKKRIEELDRKASDEEQSKLYMVRNVVGPDQVSETAARLTGIPVSKLTQTENEKLISMEKQLSSTVIGQGAAVKAVSNSIRLTRSGLSNPNQPASFMFLGLSGSGKTELAKRLATFLFNDEKSMVRIDCSELMEKYSVSKLLGSTAGYIGYEEGGMLTNQLLRKPYSVVLFDEIEKAAPEVLNIMLQMLDDGRITAANGTLVNCANCIVIMTSNLGAEYISASKSTKITTQVHEQVMNVVRGHFRPEFLNRISAIVIFNRLSKHAIAKIVSLRLSEIEGRFKASGKHIKLDLDQSALDYLCRNGYSDDLGARPLNRLIQNIILNPLAVMILNGQVKDKETVKITTSGKGLEVVANHKAAQGSMDVDAVEDWTDDADVDDYMDPDGDVPVDLD</sequence>
<dbReference type="GO" id="GO:0005829">
    <property type="term" value="C:cytosol"/>
    <property type="evidence" value="ECO:0007669"/>
    <property type="project" value="TreeGrafter"/>
</dbReference>